<evidence type="ECO:0000313" key="1">
    <source>
        <dbReference type="EMBL" id="MFC6015052.1"/>
    </source>
</evidence>
<evidence type="ECO:0000313" key="2">
    <source>
        <dbReference type="Proteomes" id="UP001596203"/>
    </source>
</evidence>
<reference evidence="2" key="1">
    <citation type="journal article" date="2019" name="Int. J. Syst. Evol. Microbiol.">
        <title>The Global Catalogue of Microorganisms (GCM) 10K type strain sequencing project: providing services to taxonomists for standard genome sequencing and annotation.</title>
        <authorList>
            <consortium name="The Broad Institute Genomics Platform"/>
            <consortium name="The Broad Institute Genome Sequencing Center for Infectious Disease"/>
            <person name="Wu L."/>
            <person name="Ma J."/>
        </authorList>
    </citation>
    <scope>NUCLEOTIDE SEQUENCE [LARGE SCALE GENOMIC DNA]</scope>
    <source>
        <strain evidence="2">ZS-35-S2</strain>
    </source>
</reference>
<name>A0ABW1K1G8_9ACTN</name>
<sequence>MCINFLVMTDPLAAEARRLRTVELLSTREIQRRLRIGKDRLAALLRDVPPPEWTKRPNAKDELRARAIQLRGTGWSVPDIAVELGVARSTAYQWVRHLPLDADPAAAARRRQEHSRRMTDARWAPHRAARDAARAETVKGTADWVKALRHRELVLVGAAIYWCEGAKAKPWRPNDCRIKFVNSDPGLILLFLRFLEALGVRRATLRFQVSIHESADVAAASGWWADLIGVSTEGFRRPSLKKHRPTTNRRNTGEGYRGCLVIEVPRSSRLYWKIEGIIRGMTDEDRDVGR</sequence>
<dbReference type="EMBL" id="JBHSPR010000001">
    <property type="protein sequence ID" value="MFC6015052.1"/>
    <property type="molecule type" value="Genomic_DNA"/>
</dbReference>
<dbReference type="SUPFAM" id="SSF46689">
    <property type="entry name" value="Homeodomain-like"/>
    <property type="match status" value="1"/>
</dbReference>
<protein>
    <submittedName>
        <fullName evidence="1">Helix-turn-helix domain-containing protein</fullName>
    </submittedName>
</protein>
<dbReference type="InterPro" id="IPR009057">
    <property type="entry name" value="Homeodomain-like_sf"/>
</dbReference>
<proteinExistence type="predicted"/>
<organism evidence="1 2">
    <name type="scientific">Plantactinospora solaniradicis</name>
    <dbReference type="NCBI Taxonomy" id="1723736"/>
    <lineage>
        <taxon>Bacteria</taxon>
        <taxon>Bacillati</taxon>
        <taxon>Actinomycetota</taxon>
        <taxon>Actinomycetes</taxon>
        <taxon>Micromonosporales</taxon>
        <taxon>Micromonosporaceae</taxon>
        <taxon>Plantactinospora</taxon>
    </lineage>
</organism>
<dbReference type="Proteomes" id="UP001596203">
    <property type="component" value="Unassembled WGS sequence"/>
</dbReference>
<comment type="caution">
    <text evidence="1">The sequence shown here is derived from an EMBL/GenBank/DDBJ whole genome shotgun (WGS) entry which is preliminary data.</text>
</comment>
<keyword evidence="2" id="KW-1185">Reference proteome</keyword>
<dbReference type="Pfam" id="PF13384">
    <property type="entry name" value="HTH_23"/>
    <property type="match status" value="1"/>
</dbReference>
<dbReference type="RefSeq" id="WP_377416745.1">
    <property type="nucleotide sequence ID" value="NZ_JBHSPR010000001.1"/>
</dbReference>
<accession>A0ABW1K1G8</accession>
<gene>
    <name evidence="1" type="ORF">ACFP2T_02425</name>
</gene>